<feature type="domain" description="Pyridoxamine 5'-phosphate oxidase N-terminal" evidence="2">
    <location>
        <begin position="16"/>
        <end position="150"/>
    </location>
</feature>
<dbReference type="InterPro" id="IPR019967">
    <property type="entry name" value="F420-dep_enz_PPOX_Rv0121"/>
</dbReference>
<dbReference type="PANTHER" id="PTHR35176">
    <property type="entry name" value="HEME OXYGENASE HI_0854-RELATED"/>
    <property type="match status" value="1"/>
</dbReference>
<organism evidence="3 4">
    <name type="scientific">Streptosporangium subroseum</name>
    <dbReference type="NCBI Taxonomy" id="106412"/>
    <lineage>
        <taxon>Bacteria</taxon>
        <taxon>Bacillati</taxon>
        <taxon>Actinomycetota</taxon>
        <taxon>Actinomycetes</taxon>
        <taxon>Streptosporangiales</taxon>
        <taxon>Streptosporangiaceae</taxon>
        <taxon>Streptosporangium</taxon>
    </lineage>
</organism>
<dbReference type="GO" id="GO:0016627">
    <property type="term" value="F:oxidoreductase activity, acting on the CH-CH group of donors"/>
    <property type="evidence" value="ECO:0007669"/>
    <property type="project" value="TreeGrafter"/>
</dbReference>
<dbReference type="EMBL" id="FZOD01000043">
    <property type="protein sequence ID" value="SNT43866.1"/>
    <property type="molecule type" value="Genomic_DNA"/>
</dbReference>
<protein>
    <submittedName>
        <fullName evidence="3">PPOX class probable F420-dependent enzyme, Rv0121 family</fullName>
    </submittedName>
</protein>
<dbReference type="InterPro" id="IPR012349">
    <property type="entry name" value="Split_barrel_FMN-bd"/>
</dbReference>
<reference evidence="3 4" key="1">
    <citation type="submission" date="2017-06" db="EMBL/GenBank/DDBJ databases">
        <authorList>
            <person name="Kim H.J."/>
            <person name="Triplett B.A."/>
        </authorList>
    </citation>
    <scope>NUCLEOTIDE SEQUENCE [LARGE SCALE GENOMIC DNA]</scope>
    <source>
        <strain evidence="3 4">CGMCC 4.2132</strain>
    </source>
</reference>
<evidence type="ECO:0000256" key="1">
    <source>
        <dbReference type="ARBA" id="ARBA00023002"/>
    </source>
</evidence>
<dbReference type="SUPFAM" id="SSF50475">
    <property type="entry name" value="FMN-binding split barrel"/>
    <property type="match status" value="1"/>
</dbReference>
<sequence length="155" mass="17759">MIISPSWFNGLVDEVEARARFGAARVARLATVDEFGRPHLVPVTFAVDGDTVSFAIDHKPKRTTNLRRLRNIAADDRVCLLVDHYDDDWSQLWWVRADGRARIVEDDDVSDAHEARERALARLAERYRQYRDRPPQGPVVLITVESWTGWSYAGL</sequence>
<dbReference type="NCBIfam" id="TIGR03668">
    <property type="entry name" value="Rv0121_F420"/>
    <property type="match status" value="1"/>
</dbReference>
<dbReference type="GO" id="GO:0005829">
    <property type="term" value="C:cytosol"/>
    <property type="evidence" value="ECO:0007669"/>
    <property type="project" value="TreeGrafter"/>
</dbReference>
<dbReference type="AlphaFoldDB" id="A0A239MMB2"/>
<dbReference type="PANTHER" id="PTHR35176:SF2">
    <property type="entry name" value="F420H(2)-DEPENDENT REDUCTASE RV1155"/>
    <property type="match status" value="1"/>
</dbReference>
<evidence type="ECO:0000313" key="3">
    <source>
        <dbReference type="EMBL" id="SNT43866.1"/>
    </source>
</evidence>
<evidence type="ECO:0000259" key="2">
    <source>
        <dbReference type="Pfam" id="PF01243"/>
    </source>
</evidence>
<dbReference type="InterPro" id="IPR011576">
    <property type="entry name" value="Pyridox_Oxase_N"/>
</dbReference>
<keyword evidence="1" id="KW-0560">Oxidoreductase</keyword>
<proteinExistence type="predicted"/>
<gene>
    <name evidence="3" type="ORF">SAMN05216276_104317</name>
</gene>
<dbReference type="GO" id="GO:0070967">
    <property type="term" value="F:coenzyme F420 binding"/>
    <property type="evidence" value="ECO:0007669"/>
    <property type="project" value="TreeGrafter"/>
</dbReference>
<name>A0A239MMB2_9ACTN</name>
<dbReference type="Gene3D" id="2.30.110.10">
    <property type="entry name" value="Electron Transport, Fmn-binding Protein, Chain A"/>
    <property type="match status" value="1"/>
</dbReference>
<keyword evidence="4" id="KW-1185">Reference proteome</keyword>
<accession>A0A239MMB2</accession>
<evidence type="ECO:0000313" key="4">
    <source>
        <dbReference type="Proteomes" id="UP000198282"/>
    </source>
</evidence>
<dbReference type="Pfam" id="PF01243">
    <property type="entry name" value="PNPOx_N"/>
    <property type="match status" value="1"/>
</dbReference>
<dbReference type="InterPro" id="IPR052019">
    <property type="entry name" value="F420H2_bilvrd_red/Heme_oxyg"/>
</dbReference>
<dbReference type="Proteomes" id="UP000198282">
    <property type="component" value="Unassembled WGS sequence"/>
</dbReference>